<reference evidence="4 5" key="1">
    <citation type="submission" date="2016-10" db="EMBL/GenBank/DDBJ databases">
        <authorList>
            <person name="Varghese N."/>
            <person name="Submissions S."/>
        </authorList>
    </citation>
    <scope>NUCLEOTIDE SEQUENCE [LARGE SCALE GENOMIC DNA]</scope>
    <source>
        <strain evidence="4 5">DSM 5563</strain>
    </source>
</reference>
<gene>
    <name evidence="4" type="ORF">SAMN02745723_1183</name>
</gene>
<dbReference type="Gene3D" id="2.30.110.50">
    <property type="match status" value="1"/>
</dbReference>
<dbReference type="SUPFAM" id="SSF69349">
    <property type="entry name" value="Phage fibre proteins"/>
    <property type="match status" value="2"/>
</dbReference>
<organism evidence="4 5">
    <name type="scientific">Pragia fontium DSM 5563 = ATCC 49100</name>
    <dbReference type="NCBI Taxonomy" id="1122977"/>
    <lineage>
        <taxon>Bacteria</taxon>
        <taxon>Pseudomonadati</taxon>
        <taxon>Pseudomonadota</taxon>
        <taxon>Gammaproteobacteria</taxon>
        <taxon>Enterobacterales</taxon>
        <taxon>Budviciaceae</taxon>
        <taxon>Pragia</taxon>
    </lineage>
</organism>
<dbReference type="SUPFAM" id="SSF69279">
    <property type="entry name" value="Phage tail proteins"/>
    <property type="match status" value="2"/>
</dbReference>
<dbReference type="RefSeq" id="WP_074824944.1">
    <property type="nucleotide sequence ID" value="NZ_FOLW01000018.1"/>
</dbReference>
<dbReference type="NCBIfam" id="TIGR03361">
    <property type="entry name" value="VI_Rhs_Vgr"/>
    <property type="match status" value="1"/>
</dbReference>
<feature type="domain" description="Gp5/Type VI secretion system Vgr C-terminal trimerisation" evidence="3">
    <location>
        <begin position="459"/>
        <end position="568"/>
    </location>
</feature>
<dbReference type="InterPro" id="IPR017847">
    <property type="entry name" value="T6SS_RhsGE_Vgr_subset"/>
</dbReference>
<dbReference type="Pfam" id="PF22178">
    <property type="entry name" value="Gp5_trimer_C"/>
    <property type="match status" value="1"/>
</dbReference>
<dbReference type="Pfam" id="PF05954">
    <property type="entry name" value="Phage_GPD"/>
    <property type="match status" value="1"/>
</dbReference>
<evidence type="ECO:0000256" key="1">
    <source>
        <dbReference type="ARBA" id="ARBA00005558"/>
    </source>
</evidence>
<evidence type="ECO:0000259" key="2">
    <source>
        <dbReference type="Pfam" id="PF04717"/>
    </source>
</evidence>
<dbReference type="Gene3D" id="3.55.50.10">
    <property type="entry name" value="Baseplate protein-like domains"/>
    <property type="match status" value="1"/>
</dbReference>
<name>A0AAJ4WDH5_9GAMM</name>
<dbReference type="InterPro" id="IPR006531">
    <property type="entry name" value="Gp5/Vgr_OB"/>
</dbReference>
<accession>A0AAJ4WDH5</accession>
<comment type="similarity">
    <text evidence="1">Belongs to the VgrG protein family.</text>
</comment>
<evidence type="ECO:0000313" key="5">
    <source>
        <dbReference type="Proteomes" id="UP000226420"/>
    </source>
</evidence>
<dbReference type="InterPro" id="IPR006533">
    <property type="entry name" value="T6SS_Vgr_RhsGE"/>
</dbReference>
<feature type="domain" description="Gp5/Type VI secretion system Vgr protein OB-fold" evidence="2">
    <location>
        <begin position="379"/>
        <end position="441"/>
    </location>
</feature>
<dbReference type="Gene3D" id="4.10.220.110">
    <property type="match status" value="1"/>
</dbReference>
<dbReference type="AlphaFoldDB" id="A0AAJ4WDH5"/>
<dbReference type="SUPFAM" id="SSF69255">
    <property type="entry name" value="gp5 N-terminal domain-like"/>
    <property type="match status" value="1"/>
</dbReference>
<proteinExistence type="inferred from homology"/>
<sequence>MDTGLYFSCKIGSLSDSTFDVVDFTLEEALSTLFKLEVKVASNDASIDMDGQLLQKASLVIKVDGQVQRTINGIVAEAFYGDSGFHRTYYTFTIRPELWLLTLAQDNRIFHFKSIPNILDELLKKHNVRAESKLLDSHKQWEYTTQRDETDYDFFSRLAAEEGIVFWFEENNMFYSDSRTGMTGGEYLLYNAHVQSANREQVIHKLQYGAKMKPNAVHLKDYKFSHPDVGLDSKAKKSGKRPLYTIYESYGRYDDDAVAQQYAKYRLEAYQANSLSGKAESNSIHLMPGKMFTIAEHPSEAINSNWQIVSIVHRGTLPQSVAEESSGGTAAITNQFTFIPGSVDWRAPFKPKPTVFGDETATVVGPAGEEIYVNEFGQVKIHFHWNKYDAPDENASCWIRVAQNWNGDGFGFLSTPRIGQEVVVSYLNGDIDQPMIMGTTYNGKNSPPLDLPAAKTQMSIKSKTHKGEGFNELRFEDSDGNQEVFMHAQRDMNTSVRNNRTTDVDMDHTENIGQHQTINVTGNQSTNVTGDQSIDVTGQRTDHVVKDETVNIDANQKITVGADQTIDVTGSRTDHVKVNETVNIDGNQETTILGTHTVKVTGTQDVTVTGVETTTYENLHNFTVNGDQDAKYLSNQKVLVQGTQETTVNGTKTVTIHGLMTETFQASHKVNVTGNQELIVTAEQKLQSSNLVISAADSIVIGCGSSQITMDSAGNVRIMGVNITVAGQSEYSVVAPKVHSNGSSENIVEGAVVKLNP</sequence>
<protein>
    <submittedName>
        <fullName evidence="4">Type VI secretion system secreted protein VgrG</fullName>
    </submittedName>
</protein>
<dbReference type="NCBIfam" id="TIGR01646">
    <property type="entry name" value="vgr_GE"/>
    <property type="match status" value="1"/>
</dbReference>
<dbReference type="InterPro" id="IPR037026">
    <property type="entry name" value="Vgr_OB-fold_dom_sf"/>
</dbReference>
<comment type="caution">
    <text evidence="4">The sequence shown here is derived from an EMBL/GenBank/DDBJ whole genome shotgun (WGS) entry which is preliminary data.</text>
</comment>
<dbReference type="EMBL" id="FOLW01000018">
    <property type="protein sequence ID" value="SFD43128.1"/>
    <property type="molecule type" value="Genomic_DNA"/>
</dbReference>
<dbReference type="Proteomes" id="UP000226420">
    <property type="component" value="Unassembled WGS sequence"/>
</dbReference>
<dbReference type="Pfam" id="PF04717">
    <property type="entry name" value="Phage_base_V"/>
    <property type="match status" value="1"/>
</dbReference>
<dbReference type="InterPro" id="IPR054030">
    <property type="entry name" value="Gp5_Vgr_C"/>
</dbReference>
<evidence type="ECO:0000259" key="3">
    <source>
        <dbReference type="Pfam" id="PF22178"/>
    </source>
</evidence>
<dbReference type="Gene3D" id="2.40.50.230">
    <property type="entry name" value="Gp5 N-terminal domain"/>
    <property type="match status" value="1"/>
</dbReference>
<evidence type="ECO:0000313" key="4">
    <source>
        <dbReference type="EMBL" id="SFD43128.1"/>
    </source>
</evidence>